<dbReference type="AlphaFoldDB" id="A0A7Y8GXZ3"/>
<dbReference type="Gene3D" id="3.10.450.610">
    <property type="match status" value="1"/>
</dbReference>
<keyword evidence="2" id="KW-1185">Reference proteome</keyword>
<reference evidence="1 2" key="1">
    <citation type="submission" date="2019-09" db="EMBL/GenBank/DDBJ databases">
        <title>Hydrogenophaga aromatica sp. nov., isolated from a para-xylene-degrading enrichment culture.</title>
        <authorList>
            <person name="Tancsics A."/>
            <person name="Banerjee S."/>
        </authorList>
    </citation>
    <scope>NUCLEOTIDE SEQUENCE [LARGE SCALE GENOMIC DNA]</scope>
    <source>
        <strain evidence="1 2">D2P1</strain>
    </source>
</reference>
<accession>A0A7Y8GXZ3</accession>
<evidence type="ECO:0000313" key="2">
    <source>
        <dbReference type="Proteomes" id="UP000545507"/>
    </source>
</evidence>
<dbReference type="Proteomes" id="UP000545507">
    <property type="component" value="Unassembled WGS sequence"/>
</dbReference>
<sequence length="123" mass="13302">MTTSSFDLHDLAAAEFISLPWRHVLTDTEPSAGSKTARSGITHWNAPTPIGQVWVAWRWTIESEGGSPTYVRGTGMALSRIDGYAAGPAYDQVIEGLASRLDWTDRAVLAIQDDDKGESPAQA</sequence>
<evidence type="ECO:0008006" key="3">
    <source>
        <dbReference type="Google" id="ProtNLM"/>
    </source>
</evidence>
<organism evidence="1 2">
    <name type="scientific">Hydrogenophaga aromaticivorans</name>
    <dbReference type="NCBI Taxonomy" id="2610898"/>
    <lineage>
        <taxon>Bacteria</taxon>
        <taxon>Pseudomonadati</taxon>
        <taxon>Pseudomonadota</taxon>
        <taxon>Betaproteobacteria</taxon>
        <taxon>Burkholderiales</taxon>
        <taxon>Comamonadaceae</taxon>
        <taxon>Hydrogenophaga</taxon>
    </lineage>
</organism>
<proteinExistence type="predicted"/>
<gene>
    <name evidence="1" type="ORF">F3K02_12590</name>
</gene>
<protein>
    <recommendedName>
        <fullName evidence="3">DUF4902 domain-containing protein</fullName>
    </recommendedName>
</protein>
<dbReference type="RefSeq" id="WP_177135991.1">
    <property type="nucleotide sequence ID" value="NZ_VYGV01000011.1"/>
</dbReference>
<name>A0A7Y8GXZ3_9BURK</name>
<dbReference type="EMBL" id="VYGV01000011">
    <property type="protein sequence ID" value="NWF46083.1"/>
    <property type="molecule type" value="Genomic_DNA"/>
</dbReference>
<comment type="caution">
    <text evidence="1">The sequence shown here is derived from an EMBL/GenBank/DDBJ whole genome shotgun (WGS) entry which is preliminary data.</text>
</comment>
<evidence type="ECO:0000313" key="1">
    <source>
        <dbReference type="EMBL" id="NWF46083.1"/>
    </source>
</evidence>